<dbReference type="PANTHER" id="PTHR35176">
    <property type="entry name" value="HEME OXYGENASE HI_0854-RELATED"/>
    <property type="match status" value="1"/>
</dbReference>
<dbReference type="GO" id="GO:0016627">
    <property type="term" value="F:oxidoreductase activity, acting on the CH-CH group of donors"/>
    <property type="evidence" value="ECO:0007669"/>
    <property type="project" value="TreeGrafter"/>
</dbReference>
<dbReference type="Proteomes" id="UP000658320">
    <property type="component" value="Unassembled WGS sequence"/>
</dbReference>
<dbReference type="InterPro" id="IPR012349">
    <property type="entry name" value="Split_barrel_FMN-bd"/>
</dbReference>
<comment type="caution">
    <text evidence="3">The sequence shown here is derived from an EMBL/GenBank/DDBJ whole genome shotgun (WGS) entry which is preliminary data.</text>
</comment>
<dbReference type="InterPro" id="IPR024031">
    <property type="entry name" value="MSMEG_5819/OxyR"/>
</dbReference>
<feature type="domain" description="Pyridoxamine 5'-phosphate oxidase N-terminal" evidence="2">
    <location>
        <begin position="17"/>
        <end position="108"/>
    </location>
</feature>
<keyword evidence="4" id="KW-1185">Reference proteome</keyword>
<dbReference type="PANTHER" id="PTHR35176:SF6">
    <property type="entry name" value="HEME OXYGENASE HI_0854-RELATED"/>
    <property type="match status" value="1"/>
</dbReference>
<dbReference type="NCBIfam" id="TIGR04023">
    <property type="entry name" value="PPOX_MSMEG_5819"/>
    <property type="match status" value="1"/>
</dbReference>
<dbReference type="AlphaFoldDB" id="A0A918CIK6"/>
<gene>
    <name evidence="3" type="ORF">GCM10010251_47560</name>
</gene>
<sequence length="138" mass="14878">MCGAAAACFAAPMTAFSEAERAYLKSQRLGRLATVDGLGQPQANPVGFFPQDDGTILVGGHAMGSTKKWRNLQQNPKVALVVDDIVSLRPWRVRGIDIRGEAELLTGPHDLGPHFSAEVIRIHPRRIHSWGLEGDGGV</sequence>
<evidence type="ECO:0000259" key="2">
    <source>
        <dbReference type="Pfam" id="PF01243"/>
    </source>
</evidence>
<proteinExistence type="predicted"/>
<evidence type="ECO:0000313" key="4">
    <source>
        <dbReference type="Proteomes" id="UP000658320"/>
    </source>
</evidence>
<evidence type="ECO:0000256" key="1">
    <source>
        <dbReference type="ARBA" id="ARBA00023002"/>
    </source>
</evidence>
<name>A0A918CIK6_9ACTN</name>
<dbReference type="GO" id="GO:0005829">
    <property type="term" value="C:cytosol"/>
    <property type="evidence" value="ECO:0007669"/>
    <property type="project" value="TreeGrafter"/>
</dbReference>
<reference evidence="3" key="1">
    <citation type="journal article" date="2014" name="Int. J. Syst. Evol. Microbiol.">
        <title>Complete genome sequence of Corynebacterium casei LMG S-19264T (=DSM 44701T), isolated from a smear-ripened cheese.</title>
        <authorList>
            <consortium name="US DOE Joint Genome Institute (JGI-PGF)"/>
            <person name="Walter F."/>
            <person name="Albersmeier A."/>
            <person name="Kalinowski J."/>
            <person name="Ruckert C."/>
        </authorList>
    </citation>
    <scope>NUCLEOTIDE SEQUENCE</scope>
    <source>
        <strain evidence="3">JCM 4346</strain>
    </source>
</reference>
<organism evidence="3 4">
    <name type="scientific">Streptomyces aurantiogriseus</name>
    <dbReference type="NCBI Taxonomy" id="66870"/>
    <lineage>
        <taxon>Bacteria</taxon>
        <taxon>Bacillati</taxon>
        <taxon>Actinomycetota</taxon>
        <taxon>Actinomycetes</taxon>
        <taxon>Kitasatosporales</taxon>
        <taxon>Streptomycetaceae</taxon>
        <taxon>Streptomyces</taxon>
    </lineage>
</organism>
<accession>A0A918CIK6</accession>
<dbReference type="Pfam" id="PF01243">
    <property type="entry name" value="PNPOx_N"/>
    <property type="match status" value="1"/>
</dbReference>
<dbReference type="InterPro" id="IPR052019">
    <property type="entry name" value="F420H2_bilvrd_red/Heme_oxyg"/>
</dbReference>
<keyword evidence="1" id="KW-0560">Oxidoreductase</keyword>
<dbReference type="SUPFAM" id="SSF50475">
    <property type="entry name" value="FMN-binding split barrel"/>
    <property type="match status" value="1"/>
</dbReference>
<dbReference type="InterPro" id="IPR011576">
    <property type="entry name" value="Pyridox_Oxase_N"/>
</dbReference>
<evidence type="ECO:0000313" key="3">
    <source>
        <dbReference type="EMBL" id="GGR25918.1"/>
    </source>
</evidence>
<dbReference type="Gene3D" id="2.30.110.10">
    <property type="entry name" value="Electron Transport, Fmn-binding Protein, Chain A"/>
    <property type="match status" value="1"/>
</dbReference>
<reference evidence="3" key="2">
    <citation type="submission" date="2020-09" db="EMBL/GenBank/DDBJ databases">
        <authorList>
            <person name="Sun Q."/>
            <person name="Ohkuma M."/>
        </authorList>
    </citation>
    <scope>NUCLEOTIDE SEQUENCE</scope>
    <source>
        <strain evidence="3">JCM 4346</strain>
    </source>
</reference>
<dbReference type="GO" id="GO:0070967">
    <property type="term" value="F:coenzyme F420 binding"/>
    <property type="evidence" value="ECO:0007669"/>
    <property type="project" value="TreeGrafter"/>
</dbReference>
<protein>
    <submittedName>
        <fullName evidence="3">PPOX class F420-dependent oxidoreductase</fullName>
    </submittedName>
</protein>
<dbReference type="EMBL" id="BMSX01000011">
    <property type="protein sequence ID" value="GGR25918.1"/>
    <property type="molecule type" value="Genomic_DNA"/>
</dbReference>